<name>F2E702_HORVV</name>
<feature type="non-terminal residue" evidence="1">
    <location>
        <position position="1"/>
    </location>
</feature>
<evidence type="ECO:0000313" key="1">
    <source>
        <dbReference type="EMBL" id="BAK03124.1"/>
    </source>
</evidence>
<feature type="non-terminal residue" evidence="1">
    <location>
        <position position="144"/>
    </location>
</feature>
<protein>
    <submittedName>
        <fullName evidence="1">Predicted protein</fullName>
    </submittedName>
</protein>
<sequence>ISLIPSDPESLTLVLCTFSFACLLINNAPPERQCLFLQQLCCYTFPHYIHASRVCSVHHYGVYLYATSDIFILFVGTGVASLNSITASPDLSHSLRKLLGRLVPQRSLPRQTMLTPGNGKISLHTTSCMVRHRSPCRRPTLESS</sequence>
<organism evidence="1">
    <name type="scientific">Hordeum vulgare subsp. vulgare</name>
    <name type="common">Domesticated barley</name>
    <dbReference type="NCBI Taxonomy" id="112509"/>
    <lineage>
        <taxon>Eukaryota</taxon>
        <taxon>Viridiplantae</taxon>
        <taxon>Streptophyta</taxon>
        <taxon>Embryophyta</taxon>
        <taxon>Tracheophyta</taxon>
        <taxon>Spermatophyta</taxon>
        <taxon>Magnoliopsida</taxon>
        <taxon>Liliopsida</taxon>
        <taxon>Poales</taxon>
        <taxon>Poaceae</taxon>
        <taxon>BOP clade</taxon>
        <taxon>Pooideae</taxon>
        <taxon>Triticodae</taxon>
        <taxon>Triticeae</taxon>
        <taxon>Hordeinae</taxon>
        <taxon>Hordeum</taxon>
    </lineage>
</organism>
<dbReference type="EMBL" id="AK371926">
    <property type="protein sequence ID" value="BAK03124.1"/>
    <property type="molecule type" value="mRNA"/>
</dbReference>
<proteinExistence type="evidence at transcript level"/>
<accession>F2E702</accession>
<reference evidence="1" key="1">
    <citation type="journal article" date="2011" name="Plant Physiol.">
        <title>Comprehensive sequence analysis of 24,783 barley full-length cDNAs derived from 12 clone libraries.</title>
        <authorList>
            <person name="Matsumoto T."/>
            <person name="Tanaka T."/>
            <person name="Sakai H."/>
            <person name="Amano N."/>
            <person name="Kanamori H."/>
            <person name="Kurita K."/>
            <person name="Kikuta A."/>
            <person name="Kamiya K."/>
            <person name="Yamamoto M."/>
            <person name="Ikawa H."/>
            <person name="Fujii N."/>
            <person name="Hori K."/>
            <person name="Itoh T."/>
            <person name="Sato K."/>
        </authorList>
    </citation>
    <scope>NUCLEOTIDE SEQUENCE</scope>
    <source>
        <tissue evidence="1">Shoot and root</tissue>
    </source>
</reference>
<dbReference type="AlphaFoldDB" id="F2E702"/>